<evidence type="ECO:0000313" key="6">
    <source>
        <dbReference type="Proteomes" id="UP000323300"/>
    </source>
</evidence>
<name>A0A1I4F1K6_9HYPH</name>
<dbReference type="EMBL" id="FOSL01000034">
    <property type="protein sequence ID" value="SFL11449.1"/>
    <property type="molecule type" value="Genomic_DNA"/>
</dbReference>
<keyword evidence="6" id="KW-1185">Reference proteome</keyword>
<proteinExistence type="inferred from homology"/>
<evidence type="ECO:0000259" key="4">
    <source>
        <dbReference type="Pfam" id="PF01613"/>
    </source>
</evidence>
<dbReference type="Gene3D" id="2.30.110.10">
    <property type="entry name" value="Electron Transport, Fmn-binding Protein, Chain A"/>
    <property type="match status" value="1"/>
</dbReference>
<reference evidence="5 6" key="1">
    <citation type="submission" date="2016-10" db="EMBL/GenBank/DDBJ databases">
        <authorList>
            <person name="Varghese N."/>
            <person name="Submissions S."/>
        </authorList>
    </citation>
    <scope>NUCLEOTIDE SEQUENCE [LARGE SCALE GENOMIC DNA]</scope>
    <source>
        <strain evidence="5 6">DSM 21822</strain>
    </source>
</reference>
<dbReference type="PANTHER" id="PTHR43567:SF1">
    <property type="entry name" value="FLAVOREDOXIN"/>
    <property type="match status" value="1"/>
</dbReference>
<comment type="cofactor">
    <cofactor evidence="1">
        <name>FMN</name>
        <dbReference type="ChEBI" id="CHEBI:58210"/>
    </cofactor>
</comment>
<feature type="domain" description="Flavin reductase like" evidence="4">
    <location>
        <begin position="26"/>
        <end position="114"/>
    </location>
</feature>
<dbReference type="InterPro" id="IPR052174">
    <property type="entry name" value="Flavoredoxin"/>
</dbReference>
<keyword evidence="2" id="KW-0285">Flavoprotein</keyword>
<dbReference type="GO" id="GO:0010181">
    <property type="term" value="F:FMN binding"/>
    <property type="evidence" value="ECO:0007669"/>
    <property type="project" value="InterPro"/>
</dbReference>
<sequence>MKLWLARHGIPFVEGLHHRSSGWDGNRSHFAIRESRECVINVPTIDLADQVVAIGNSHVEQGDKFAATDLTPGKSQQVNAPLAAECYANFECRLFDGRMVDEYGFFIWEIVKAQWRP</sequence>
<accession>A0A1I4F1K6</accession>
<dbReference type="AlphaFoldDB" id="A0A1I4F1K6"/>
<dbReference type="OrthoDB" id="9792436at2"/>
<organism evidence="5 6">
    <name type="scientific">Neomesorhizobium albiziae</name>
    <dbReference type="NCBI Taxonomy" id="335020"/>
    <lineage>
        <taxon>Bacteria</taxon>
        <taxon>Pseudomonadati</taxon>
        <taxon>Pseudomonadota</taxon>
        <taxon>Alphaproteobacteria</taxon>
        <taxon>Hyphomicrobiales</taxon>
        <taxon>Phyllobacteriaceae</taxon>
        <taxon>Neomesorhizobium</taxon>
    </lineage>
</organism>
<evidence type="ECO:0000256" key="2">
    <source>
        <dbReference type="ARBA" id="ARBA00022630"/>
    </source>
</evidence>
<dbReference type="InterPro" id="IPR002563">
    <property type="entry name" value="Flavin_Rdtase-like_dom"/>
</dbReference>
<comment type="similarity">
    <text evidence="3">Belongs to the flavoredoxin family.</text>
</comment>
<gene>
    <name evidence="5" type="ORF">SAMN04488498_13415</name>
</gene>
<evidence type="ECO:0000256" key="1">
    <source>
        <dbReference type="ARBA" id="ARBA00001917"/>
    </source>
</evidence>
<dbReference type="Pfam" id="PF01613">
    <property type="entry name" value="Flavin_Reduct"/>
    <property type="match status" value="1"/>
</dbReference>
<dbReference type="RefSeq" id="WP_149763833.1">
    <property type="nucleotide sequence ID" value="NZ_BSPE01000018.1"/>
</dbReference>
<evidence type="ECO:0000256" key="3">
    <source>
        <dbReference type="ARBA" id="ARBA00038054"/>
    </source>
</evidence>
<dbReference type="GO" id="GO:0016646">
    <property type="term" value="F:oxidoreductase activity, acting on the CH-NH group of donors, NAD or NADP as acceptor"/>
    <property type="evidence" value="ECO:0007669"/>
    <property type="project" value="UniProtKB-ARBA"/>
</dbReference>
<dbReference type="Proteomes" id="UP000323300">
    <property type="component" value="Unassembled WGS sequence"/>
</dbReference>
<evidence type="ECO:0000313" key="5">
    <source>
        <dbReference type="EMBL" id="SFL11449.1"/>
    </source>
</evidence>
<dbReference type="PANTHER" id="PTHR43567">
    <property type="entry name" value="FLAVOREDOXIN-RELATED-RELATED"/>
    <property type="match status" value="1"/>
</dbReference>
<protein>
    <submittedName>
        <fullName evidence="5">Flavin reductase like domain-containing protein</fullName>
    </submittedName>
</protein>
<dbReference type="InterPro" id="IPR012349">
    <property type="entry name" value="Split_barrel_FMN-bd"/>
</dbReference>
<dbReference type="SUPFAM" id="SSF50475">
    <property type="entry name" value="FMN-binding split barrel"/>
    <property type="match status" value="1"/>
</dbReference>